<gene>
    <name evidence="1" type="ORF">E2C01_018360</name>
</gene>
<organism evidence="1 2">
    <name type="scientific">Portunus trituberculatus</name>
    <name type="common">Swimming crab</name>
    <name type="synonym">Neptunus trituberculatus</name>
    <dbReference type="NCBI Taxonomy" id="210409"/>
    <lineage>
        <taxon>Eukaryota</taxon>
        <taxon>Metazoa</taxon>
        <taxon>Ecdysozoa</taxon>
        <taxon>Arthropoda</taxon>
        <taxon>Crustacea</taxon>
        <taxon>Multicrustacea</taxon>
        <taxon>Malacostraca</taxon>
        <taxon>Eumalacostraca</taxon>
        <taxon>Eucarida</taxon>
        <taxon>Decapoda</taxon>
        <taxon>Pleocyemata</taxon>
        <taxon>Brachyura</taxon>
        <taxon>Eubrachyura</taxon>
        <taxon>Portunoidea</taxon>
        <taxon>Portunidae</taxon>
        <taxon>Portuninae</taxon>
        <taxon>Portunus</taxon>
    </lineage>
</organism>
<name>A0A5B7DVB1_PORTR</name>
<comment type="caution">
    <text evidence="1">The sequence shown here is derived from an EMBL/GenBank/DDBJ whole genome shotgun (WGS) entry which is preliminary data.</text>
</comment>
<proteinExistence type="predicted"/>
<sequence>MVVVFLPPHPGGMLSTLHHAHTHSLTTLFHVDSKLQVHPSFSTLPPFPSCHPHAPSTQHNHVFLIYASHPSPSQPGSSVTSLFSSENLRGRQGRRVFPMSLLLCAVVKTGVPPDCLGGREGKGSWEESLTANYYYLYALHVDEAQRRPLLTCLFSPGCVGAYLQIGPLTRTHLSETCVPQVCHHPGGYEIHKEVETTKPHRTTRPRRTWPVRHGEALPLHSLLPMPTPGLLGEAGRRGCSF</sequence>
<protein>
    <submittedName>
        <fullName evidence="1">Uncharacterized protein</fullName>
    </submittedName>
</protein>
<evidence type="ECO:0000313" key="2">
    <source>
        <dbReference type="Proteomes" id="UP000324222"/>
    </source>
</evidence>
<evidence type="ECO:0000313" key="1">
    <source>
        <dbReference type="EMBL" id="MPC25255.1"/>
    </source>
</evidence>
<dbReference type="EMBL" id="VSRR010001438">
    <property type="protein sequence ID" value="MPC25255.1"/>
    <property type="molecule type" value="Genomic_DNA"/>
</dbReference>
<reference evidence="1 2" key="1">
    <citation type="submission" date="2019-05" db="EMBL/GenBank/DDBJ databases">
        <title>Another draft genome of Portunus trituberculatus and its Hox gene families provides insights of decapod evolution.</title>
        <authorList>
            <person name="Jeong J.-H."/>
            <person name="Song I."/>
            <person name="Kim S."/>
            <person name="Choi T."/>
            <person name="Kim D."/>
            <person name="Ryu S."/>
            <person name="Kim W."/>
        </authorList>
    </citation>
    <scope>NUCLEOTIDE SEQUENCE [LARGE SCALE GENOMIC DNA]</scope>
    <source>
        <tissue evidence="1">Muscle</tissue>
    </source>
</reference>
<accession>A0A5B7DVB1</accession>
<keyword evidence="2" id="KW-1185">Reference proteome</keyword>
<dbReference type="AlphaFoldDB" id="A0A5B7DVB1"/>
<dbReference type="Proteomes" id="UP000324222">
    <property type="component" value="Unassembled WGS sequence"/>
</dbReference>